<reference evidence="6 7" key="1">
    <citation type="submission" date="2020-08" db="EMBL/GenBank/DDBJ databases">
        <title>Genomic Encyclopedia of Type Strains, Phase III (KMG-III): the genomes of soil and plant-associated and newly described type strains.</title>
        <authorList>
            <person name="Whitman W."/>
        </authorList>
    </citation>
    <scope>NUCLEOTIDE SEQUENCE [LARGE SCALE GENOMIC DNA]</scope>
    <source>
        <strain evidence="6 7">CECT 8897</strain>
    </source>
</reference>
<dbReference type="InterPro" id="IPR050465">
    <property type="entry name" value="UPF0194_transport"/>
</dbReference>
<gene>
    <name evidence="6" type="ORF">FHS03_005130</name>
</gene>
<organism evidence="6 7">
    <name type="scientific">Pseudoduganella violacea</name>
    <dbReference type="NCBI Taxonomy" id="1715466"/>
    <lineage>
        <taxon>Bacteria</taxon>
        <taxon>Pseudomonadati</taxon>
        <taxon>Pseudomonadota</taxon>
        <taxon>Betaproteobacteria</taxon>
        <taxon>Burkholderiales</taxon>
        <taxon>Oxalobacteraceae</taxon>
        <taxon>Telluria group</taxon>
        <taxon>Pseudoduganella</taxon>
    </lineage>
</organism>
<dbReference type="EMBL" id="JACHXD010000023">
    <property type="protein sequence ID" value="MBB3122034.1"/>
    <property type="molecule type" value="Genomic_DNA"/>
</dbReference>
<keyword evidence="2 3" id="KW-0175">Coiled coil</keyword>
<evidence type="ECO:0000313" key="7">
    <source>
        <dbReference type="Proteomes" id="UP000541535"/>
    </source>
</evidence>
<dbReference type="Gene3D" id="2.40.420.20">
    <property type="match status" value="1"/>
</dbReference>
<protein>
    <submittedName>
        <fullName evidence="6">HlyD family secretion protein</fullName>
    </submittedName>
</protein>
<feature type="domain" description="Multidrug resistance protein MdtA-like C-terminal permuted SH3" evidence="4">
    <location>
        <begin position="356"/>
        <end position="404"/>
    </location>
</feature>
<dbReference type="Pfam" id="PF25967">
    <property type="entry name" value="RND-MFP_C"/>
    <property type="match status" value="1"/>
</dbReference>
<evidence type="ECO:0000256" key="3">
    <source>
        <dbReference type="SAM" id="Coils"/>
    </source>
</evidence>
<dbReference type="RefSeq" id="WP_183443707.1">
    <property type="nucleotide sequence ID" value="NZ_JACHXD010000023.1"/>
</dbReference>
<dbReference type="GO" id="GO:0030313">
    <property type="term" value="C:cell envelope"/>
    <property type="evidence" value="ECO:0007669"/>
    <property type="project" value="UniProtKB-SubCell"/>
</dbReference>
<evidence type="ECO:0000256" key="2">
    <source>
        <dbReference type="ARBA" id="ARBA00023054"/>
    </source>
</evidence>
<dbReference type="Proteomes" id="UP000541535">
    <property type="component" value="Unassembled WGS sequence"/>
</dbReference>
<comment type="caution">
    <text evidence="6">The sequence shown here is derived from an EMBL/GenBank/DDBJ whole genome shotgun (WGS) entry which is preliminary data.</text>
</comment>
<dbReference type="AlphaFoldDB" id="A0A7W5BF69"/>
<dbReference type="Gene3D" id="2.40.30.170">
    <property type="match status" value="1"/>
</dbReference>
<evidence type="ECO:0000259" key="4">
    <source>
        <dbReference type="Pfam" id="PF25967"/>
    </source>
</evidence>
<dbReference type="Pfam" id="PF25973">
    <property type="entry name" value="BSH_CzcB"/>
    <property type="match status" value="1"/>
</dbReference>
<dbReference type="SUPFAM" id="SSF111369">
    <property type="entry name" value="HlyD-like secretion proteins"/>
    <property type="match status" value="1"/>
</dbReference>
<evidence type="ECO:0000256" key="1">
    <source>
        <dbReference type="ARBA" id="ARBA00004196"/>
    </source>
</evidence>
<dbReference type="PANTHER" id="PTHR32347:SF14">
    <property type="entry name" value="EFFLUX SYSTEM COMPONENT YKNX-RELATED"/>
    <property type="match status" value="1"/>
</dbReference>
<dbReference type="PANTHER" id="PTHR32347">
    <property type="entry name" value="EFFLUX SYSTEM COMPONENT YKNX-RELATED"/>
    <property type="match status" value="1"/>
</dbReference>
<dbReference type="Gene3D" id="1.10.287.470">
    <property type="entry name" value="Helix hairpin bin"/>
    <property type="match status" value="1"/>
</dbReference>
<sequence>MDFAISPSTVQRRKRLLLLGGGAALALACAAVWAINRAVTPSVPAADLLIAEIKRGSIADTINASGLVIPVHEELLPSPVQSRVAKVHARAGQQVKTGELLLELDSRLVKLEAERLKEQLAQQENRVLALSLELEQKRKQLTSAIELLELDLQSARAKLQRSQMLRKAGGISAEDMLTAELNVQRIEIQLRQHREQIEDSKRSTRSSIEGAQLQKNILGKQLAQQEQLLAQTQVRAPFDGMLTWLAQEEGAAVGVGQLVAKVSDLHNYRVEASLSDYHARSVAPGQKVQVEQGNLLLAGQVQTILPEIQNGTVKLLVTLDQPRHQLLRNKLRVDVNIVASRRDGVLVAQRGPAINGKGRQAVFLVRDGVARKTEVEIGASDGKAVEISTGAQAGERLIVSDISRYKEYASFRVTN</sequence>
<feature type="domain" description="CzcB-like barrel-sandwich hybrid" evidence="5">
    <location>
        <begin position="79"/>
        <end position="264"/>
    </location>
</feature>
<evidence type="ECO:0000259" key="5">
    <source>
        <dbReference type="Pfam" id="PF25973"/>
    </source>
</evidence>
<feature type="coiled-coil region" evidence="3">
    <location>
        <begin position="106"/>
        <end position="203"/>
    </location>
</feature>
<evidence type="ECO:0000313" key="6">
    <source>
        <dbReference type="EMBL" id="MBB3122034.1"/>
    </source>
</evidence>
<dbReference type="InterPro" id="IPR058647">
    <property type="entry name" value="BSH_CzcB-like"/>
</dbReference>
<dbReference type="Gene3D" id="2.40.50.100">
    <property type="match status" value="1"/>
</dbReference>
<keyword evidence="7" id="KW-1185">Reference proteome</keyword>
<accession>A0A7W5BF69</accession>
<comment type="subcellular location">
    <subcellularLocation>
        <location evidence="1">Cell envelope</location>
    </subcellularLocation>
</comment>
<proteinExistence type="predicted"/>
<dbReference type="InterPro" id="IPR058627">
    <property type="entry name" value="MdtA-like_C"/>
</dbReference>
<name>A0A7W5BF69_9BURK</name>